<evidence type="ECO:0000313" key="6">
    <source>
        <dbReference type="EMBL" id="CBJ25116.1"/>
    </source>
</evidence>
<protein>
    <submittedName>
        <fullName evidence="6">PDZ domain-containing protein</fullName>
    </submittedName>
</protein>
<dbReference type="GO" id="GO:0005912">
    <property type="term" value="C:adherens junction"/>
    <property type="evidence" value="ECO:0000318"/>
    <property type="project" value="GO_Central"/>
</dbReference>
<dbReference type="PeptideAtlas" id="G5EDL9"/>
<evidence type="ECO:0007829" key="9">
    <source>
        <dbReference type="PeptideAtlas" id="G5EDL9"/>
    </source>
</evidence>
<dbReference type="HOGENOM" id="CLU_702678_0_0_1"/>
<dbReference type="Gene3D" id="2.30.42.10">
    <property type="match status" value="1"/>
</dbReference>
<dbReference type="RefSeq" id="NP_001254228.1">
    <property type="nucleotide sequence ID" value="NM_001267299.1"/>
</dbReference>
<dbReference type="GO" id="GO:0030018">
    <property type="term" value="C:Z disc"/>
    <property type="evidence" value="ECO:0000318"/>
    <property type="project" value="GO_Central"/>
</dbReference>
<evidence type="ECO:0000256" key="4">
    <source>
        <dbReference type="SAM" id="MobiDB-lite"/>
    </source>
</evidence>
<dbReference type="PaxDb" id="6239-ZK1321.4b"/>
<evidence type="ECO:0000256" key="3">
    <source>
        <dbReference type="ARBA" id="ARBA00023038"/>
    </source>
</evidence>
<dbReference type="InterPro" id="IPR006643">
    <property type="entry name" value="Zasp-like_motif"/>
</dbReference>
<dbReference type="InParanoid" id="G5EDL9"/>
<keyword evidence="3" id="KW-0440">LIM domain</keyword>
<name>G5EDL9_CAEEL</name>
<dbReference type="GeneID" id="174538"/>
<feature type="domain" description="PDZ" evidence="5">
    <location>
        <begin position="13"/>
        <end position="93"/>
    </location>
</feature>
<dbReference type="PANTHER" id="PTHR24214">
    <property type="entry name" value="PDZ AND LIM DOMAIN PROTEIN ZASP"/>
    <property type="match status" value="1"/>
</dbReference>
<dbReference type="GO" id="GO:0003779">
    <property type="term" value="F:actin binding"/>
    <property type="evidence" value="ECO:0000318"/>
    <property type="project" value="GO_Central"/>
</dbReference>
<accession>G5EDL9</accession>
<gene>
    <name evidence="6" type="ORF">CELE_ZK1321.4</name>
    <name evidence="6 8" type="ORF">ZK1321.4</name>
</gene>
<dbReference type="eggNOG" id="ENOG502SGNF">
    <property type="taxonomic scope" value="Eukaryota"/>
</dbReference>
<dbReference type="AGR" id="WB:WBGene00014262"/>
<dbReference type="OrthoDB" id="44841at2759"/>
<feature type="region of interest" description="Disordered" evidence="4">
    <location>
        <begin position="400"/>
        <end position="429"/>
    </location>
</feature>
<dbReference type="WormBase" id="ZK1321.4b">
    <property type="protein sequence ID" value="CE44527"/>
    <property type="gene ID" value="WBGene00014262"/>
</dbReference>
<dbReference type="GO" id="GO:0030036">
    <property type="term" value="P:actin cytoskeleton organization"/>
    <property type="evidence" value="ECO:0000318"/>
    <property type="project" value="GO_Central"/>
</dbReference>
<comment type="subcellular location">
    <subcellularLocation>
        <location evidence="1">Cytoplasm</location>
    </subcellularLocation>
</comment>
<dbReference type="CTD" id="174538"/>
<keyword evidence="9" id="KW-1267">Proteomics identification</keyword>
<dbReference type="Proteomes" id="UP000001940">
    <property type="component" value="Chromosome II"/>
</dbReference>
<sequence>MSLHLRMTYETISVRMNRSDRNIRWGFSVRQQADGLIIDRVEAESLSDKAGVKHNDKVDQINGRSTRGLDAASANRLIDDSFNEVRLSLQRFVTSHTTLPWTLNEKDNKMVVEEMKPGFGTGFGSGFGSSNFVNSSFNQNQNNFGSHFGTGSGVNQRNITNTNTSSSNHQSSTFHSSSHQSSGNYGSGGFSPSSHHNIPIRHSPAPPFTTSNSSYNNIKKSTDNTILPGSANYNPNNSSNYNSVPTGFGASSGGYGGSGGFKGHSNGSAIPAQAPPTSYSYNNGATSQPYGAGSGGTPLNQMTFINTSPAPGANGAYGAQCGLSPSKVFYHSPSGRSRNELSPGAAVHHLQYNSPMNLYSSEATAEQLYQQTGAVPEGPVPHDKSPAYLTSETRKLIEEEARGRFQRGKSPSSQSSCFKRISHAVGADH</sequence>
<reference evidence="6 7" key="1">
    <citation type="journal article" date="1998" name="Science">
        <title>Genome sequence of the nematode C. elegans: a platform for investigating biology.</title>
        <authorList>
            <consortium name="The C. elegans sequencing consortium"/>
            <person name="Sulson J.E."/>
            <person name="Waterston R."/>
        </authorList>
    </citation>
    <scope>NUCLEOTIDE SEQUENCE [LARGE SCALE GENOMIC DNA]</scope>
    <source>
        <strain evidence="6 7">Bristol N2</strain>
    </source>
</reference>
<evidence type="ECO:0000313" key="8">
    <source>
        <dbReference type="WormBase" id="ZK1321.4b"/>
    </source>
</evidence>
<dbReference type="Bgee" id="WBGene00014262">
    <property type="expression patterns" value="Expressed in larva and 2 other cell types or tissues"/>
</dbReference>
<feature type="region of interest" description="Disordered" evidence="4">
    <location>
        <begin position="143"/>
        <end position="233"/>
    </location>
</feature>
<feature type="compositionally biased region" description="Polar residues" evidence="4">
    <location>
        <begin position="208"/>
        <end position="227"/>
    </location>
</feature>
<dbReference type="EMBL" id="BX284602">
    <property type="protein sequence ID" value="CBJ25116.1"/>
    <property type="molecule type" value="Genomic_DNA"/>
</dbReference>
<dbReference type="InterPro" id="IPR050604">
    <property type="entry name" value="PDZ-LIM_domain"/>
</dbReference>
<dbReference type="FunCoup" id="G5EDL9">
    <property type="interactions" value="60"/>
</dbReference>
<evidence type="ECO:0000256" key="2">
    <source>
        <dbReference type="ARBA" id="ARBA00022490"/>
    </source>
</evidence>
<dbReference type="STRING" id="6239.ZK1321.4b.1"/>
<keyword evidence="7" id="KW-1185">Reference proteome</keyword>
<dbReference type="InterPro" id="IPR036034">
    <property type="entry name" value="PDZ_sf"/>
</dbReference>
<evidence type="ECO:0000259" key="5">
    <source>
        <dbReference type="PROSITE" id="PS50106"/>
    </source>
</evidence>
<proteinExistence type="evidence at protein level"/>
<keyword evidence="2" id="KW-0963">Cytoplasm</keyword>
<dbReference type="AlphaFoldDB" id="G5EDL9"/>
<keyword evidence="3" id="KW-0479">Metal-binding</keyword>
<dbReference type="GO" id="GO:0031941">
    <property type="term" value="C:filamentous actin"/>
    <property type="evidence" value="ECO:0000318"/>
    <property type="project" value="GO_Central"/>
</dbReference>
<evidence type="ECO:0000313" key="7">
    <source>
        <dbReference type="Proteomes" id="UP000001940"/>
    </source>
</evidence>
<dbReference type="SMART" id="SM00735">
    <property type="entry name" value="ZM"/>
    <property type="match status" value="1"/>
</dbReference>
<dbReference type="SMART" id="SM00228">
    <property type="entry name" value="PDZ"/>
    <property type="match status" value="1"/>
</dbReference>
<dbReference type="GO" id="GO:0051371">
    <property type="term" value="F:muscle alpha-actinin binding"/>
    <property type="evidence" value="ECO:0000318"/>
    <property type="project" value="GO_Central"/>
</dbReference>
<evidence type="ECO:0000256" key="1">
    <source>
        <dbReference type="ARBA" id="ARBA00004496"/>
    </source>
</evidence>
<dbReference type="SUPFAM" id="SSF50156">
    <property type="entry name" value="PDZ domain-like"/>
    <property type="match status" value="1"/>
</dbReference>
<dbReference type="InterPro" id="IPR001478">
    <property type="entry name" value="PDZ"/>
</dbReference>
<dbReference type="OMA" id="ETITVRM"/>
<dbReference type="GO" id="GO:0001725">
    <property type="term" value="C:stress fiber"/>
    <property type="evidence" value="ECO:0000318"/>
    <property type="project" value="GO_Central"/>
</dbReference>
<keyword evidence="3" id="KW-0862">Zinc</keyword>
<dbReference type="PROSITE" id="PS50106">
    <property type="entry name" value="PDZ"/>
    <property type="match status" value="1"/>
</dbReference>
<feature type="compositionally biased region" description="Low complexity" evidence="4">
    <location>
        <begin position="160"/>
        <end position="184"/>
    </location>
</feature>
<dbReference type="GO" id="GO:0061061">
    <property type="term" value="P:muscle structure development"/>
    <property type="evidence" value="ECO:0000318"/>
    <property type="project" value="GO_Central"/>
</dbReference>
<dbReference type="SMR" id="G5EDL9"/>
<dbReference type="Pfam" id="PF00595">
    <property type="entry name" value="PDZ"/>
    <property type="match status" value="1"/>
</dbReference>
<dbReference type="PANTHER" id="PTHR24214:SF31">
    <property type="entry name" value="PDZ DOMAIN-CONTAINING PROTEIN"/>
    <property type="match status" value="1"/>
</dbReference>
<organism evidence="6 7">
    <name type="scientific">Caenorhabditis elegans</name>
    <dbReference type="NCBI Taxonomy" id="6239"/>
    <lineage>
        <taxon>Eukaryota</taxon>
        <taxon>Metazoa</taxon>
        <taxon>Ecdysozoa</taxon>
        <taxon>Nematoda</taxon>
        <taxon>Chromadorea</taxon>
        <taxon>Rhabditida</taxon>
        <taxon>Rhabditina</taxon>
        <taxon>Rhabditomorpha</taxon>
        <taxon>Rhabditoidea</taxon>
        <taxon>Rhabditidae</taxon>
        <taxon>Peloderinae</taxon>
        <taxon>Caenorhabditis</taxon>
    </lineage>
</organism>
<dbReference type="ExpressionAtlas" id="G5EDL9">
    <property type="expression patterns" value="baseline and differential"/>
</dbReference>